<dbReference type="EMBL" id="CAJHJT010000001">
    <property type="protein sequence ID" value="CAD6994015.1"/>
    <property type="molecule type" value="Genomic_DNA"/>
</dbReference>
<dbReference type="Proteomes" id="UP000606786">
    <property type="component" value="Unassembled WGS sequence"/>
</dbReference>
<accession>A0A811U9K3</accession>
<proteinExistence type="predicted"/>
<keyword evidence="2" id="KW-1185">Reference proteome</keyword>
<evidence type="ECO:0000313" key="1">
    <source>
        <dbReference type="EMBL" id="CAD6994015.1"/>
    </source>
</evidence>
<organism evidence="1 2">
    <name type="scientific">Ceratitis capitata</name>
    <name type="common">Mediterranean fruit fly</name>
    <name type="synonym">Tephritis capitata</name>
    <dbReference type="NCBI Taxonomy" id="7213"/>
    <lineage>
        <taxon>Eukaryota</taxon>
        <taxon>Metazoa</taxon>
        <taxon>Ecdysozoa</taxon>
        <taxon>Arthropoda</taxon>
        <taxon>Hexapoda</taxon>
        <taxon>Insecta</taxon>
        <taxon>Pterygota</taxon>
        <taxon>Neoptera</taxon>
        <taxon>Endopterygota</taxon>
        <taxon>Diptera</taxon>
        <taxon>Brachycera</taxon>
        <taxon>Muscomorpha</taxon>
        <taxon>Tephritoidea</taxon>
        <taxon>Tephritidae</taxon>
        <taxon>Ceratitis</taxon>
        <taxon>Ceratitis</taxon>
    </lineage>
</organism>
<dbReference type="AlphaFoldDB" id="A0A811U9K3"/>
<comment type="caution">
    <text evidence="1">The sequence shown here is derived from an EMBL/GenBank/DDBJ whole genome shotgun (WGS) entry which is preliminary data.</text>
</comment>
<protein>
    <submittedName>
        <fullName evidence="1">(Mediterranean fruit fly) hypothetical protein</fullName>
    </submittedName>
</protein>
<reference evidence="1" key="1">
    <citation type="submission" date="2020-11" db="EMBL/GenBank/DDBJ databases">
        <authorList>
            <person name="Whitehead M."/>
        </authorList>
    </citation>
    <scope>NUCLEOTIDE SEQUENCE</scope>
    <source>
        <strain evidence="1">EGII</strain>
    </source>
</reference>
<name>A0A811U9K3_CERCA</name>
<evidence type="ECO:0000313" key="2">
    <source>
        <dbReference type="Proteomes" id="UP000606786"/>
    </source>
</evidence>
<sequence>MTMLVLNKFARIPFYFGSNSCLHEAISTAATAVTEEIHFLLFDAEALGQASLTAAITTTTKHSAEVFVNTRTYLVSSN</sequence>
<gene>
    <name evidence="1" type="ORF">CCAP1982_LOCUS2792</name>
</gene>